<dbReference type="InterPro" id="IPR003154">
    <property type="entry name" value="S1/P1nuclease"/>
</dbReference>
<keyword evidence="6" id="KW-0325">Glycoprotein</keyword>
<evidence type="ECO:0000256" key="1">
    <source>
        <dbReference type="ARBA" id="ARBA00022722"/>
    </source>
</evidence>
<evidence type="ECO:0000256" key="5">
    <source>
        <dbReference type="ARBA" id="ARBA00023157"/>
    </source>
</evidence>
<dbReference type="GO" id="GO:0003676">
    <property type="term" value="F:nucleic acid binding"/>
    <property type="evidence" value="ECO:0007669"/>
    <property type="project" value="InterPro"/>
</dbReference>
<keyword evidence="1" id="KW-0540">Nuclease</keyword>
<dbReference type="EMBL" id="BMKK01000005">
    <property type="protein sequence ID" value="GGD62244.1"/>
    <property type="molecule type" value="Genomic_DNA"/>
</dbReference>
<proteinExistence type="predicted"/>
<keyword evidence="2" id="KW-0479">Metal-binding</keyword>
<keyword evidence="4" id="KW-0378">Hydrolase</keyword>
<dbReference type="PANTHER" id="PTHR33146:SF26">
    <property type="entry name" value="ENDONUCLEASE 4"/>
    <property type="match status" value="1"/>
</dbReference>
<reference evidence="8" key="2">
    <citation type="submission" date="2020-09" db="EMBL/GenBank/DDBJ databases">
        <authorList>
            <person name="Sun Q."/>
            <person name="Zhou Y."/>
        </authorList>
    </citation>
    <scope>NUCLEOTIDE SEQUENCE</scope>
    <source>
        <strain evidence="8">CGMCC 1.15958</strain>
    </source>
</reference>
<dbReference type="InterPro" id="IPR008947">
    <property type="entry name" value="PLipase_C/P1_nuclease_dom_sf"/>
</dbReference>
<gene>
    <name evidence="8" type="ORF">GCM10011514_27930</name>
</gene>
<comment type="caution">
    <text evidence="8">The sequence shown here is derived from an EMBL/GenBank/DDBJ whole genome shotgun (WGS) entry which is preliminary data.</text>
</comment>
<dbReference type="GO" id="GO:0046872">
    <property type="term" value="F:metal ion binding"/>
    <property type="evidence" value="ECO:0007669"/>
    <property type="project" value="UniProtKB-KW"/>
</dbReference>
<protein>
    <submittedName>
        <fullName evidence="8">Endonuclease</fullName>
    </submittedName>
</protein>
<dbReference type="GO" id="GO:0004519">
    <property type="term" value="F:endonuclease activity"/>
    <property type="evidence" value="ECO:0007669"/>
    <property type="project" value="UniProtKB-KW"/>
</dbReference>
<reference evidence="8" key="1">
    <citation type="journal article" date="2014" name="Int. J. Syst. Evol. Microbiol.">
        <title>Complete genome sequence of Corynebacterium casei LMG S-19264T (=DSM 44701T), isolated from a smear-ripened cheese.</title>
        <authorList>
            <consortium name="US DOE Joint Genome Institute (JGI-PGF)"/>
            <person name="Walter F."/>
            <person name="Albersmeier A."/>
            <person name="Kalinowski J."/>
            <person name="Ruckert C."/>
        </authorList>
    </citation>
    <scope>NUCLEOTIDE SEQUENCE</scope>
    <source>
        <strain evidence="8">CGMCC 1.15958</strain>
    </source>
</reference>
<evidence type="ECO:0000256" key="3">
    <source>
        <dbReference type="ARBA" id="ARBA00022759"/>
    </source>
</evidence>
<dbReference type="Proteomes" id="UP000609064">
    <property type="component" value="Unassembled WGS sequence"/>
</dbReference>
<evidence type="ECO:0000256" key="7">
    <source>
        <dbReference type="SAM" id="SignalP"/>
    </source>
</evidence>
<keyword evidence="3 8" id="KW-0255">Endonuclease</keyword>
<feature type="chain" id="PRO_5037549972" evidence="7">
    <location>
        <begin position="23"/>
        <end position="261"/>
    </location>
</feature>
<evidence type="ECO:0000256" key="6">
    <source>
        <dbReference type="ARBA" id="ARBA00023180"/>
    </source>
</evidence>
<sequence>MIKKTSILLLLLAISLKGFSWGQTGHRVVGQIASSYLSCKAKRNIRKILGTESVAISSNWADFIKSDTSYKYLDSWHYVNIKSGLNNAEFTKYLQEDTKTDAYTKLNFLIAELKNKKVSLEQKRLYLRLLIHIAGDIHQPMHVSRAEDLGGNRIKAFWFADATNLHALWDDKLIEFQKLSFTEYATNINHVSKAQRREWQKQPMTEWFFESYQLAEQLYAGIKQPEPRLSFRYNFDNVEMLNQQLLKGGVRLAGLLNEVFK</sequence>
<dbReference type="Pfam" id="PF02265">
    <property type="entry name" value="S1-P1_nuclease"/>
    <property type="match status" value="1"/>
</dbReference>
<organism evidence="8 9">
    <name type="scientific">Emticicia aquatilis</name>
    <dbReference type="NCBI Taxonomy" id="1537369"/>
    <lineage>
        <taxon>Bacteria</taxon>
        <taxon>Pseudomonadati</taxon>
        <taxon>Bacteroidota</taxon>
        <taxon>Cytophagia</taxon>
        <taxon>Cytophagales</taxon>
        <taxon>Leadbetterellaceae</taxon>
        <taxon>Emticicia</taxon>
    </lineage>
</organism>
<dbReference type="GO" id="GO:0016788">
    <property type="term" value="F:hydrolase activity, acting on ester bonds"/>
    <property type="evidence" value="ECO:0007669"/>
    <property type="project" value="InterPro"/>
</dbReference>
<keyword evidence="5" id="KW-1015">Disulfide bond</keyword>
<dbReference type="RefSeq" id="WP_188766726.1">
    <property type="nucleotide sequence ID" value="NZ_BMKK01000005.1"/>
</dbReference>
<evidence type="ECO:0000256" key="4">
    <source>
        <dbReference type="ARBA" id="ARBA00022801"/>
    </source>
</evidence>
<keyword evidence="7" id="KW-0732">Signal</keyword>
<evidence type="ECO:0000313" key="8">
    <source>
        <dbReference type="EMBL" id="GGD62244.1"/>
    </source>
</evidence>
<dbReference type="CDD" id="cd11010">
    <property type="entry name" value="S1-P1_nuclease"/>
    <property type="match status" value="1"/>
</dbReference>
<dbReference type="PANTHER" id="PTHR33146">
    <property type="entry name" value="ENDONUCLEASE 4"/>
    <property type="match status" value="1"/>
</dbReference>
<feature type="signal peptide" evidence="7">
    <location>
        <begin position="1"/>
        <end position="22"/>
    </location>
</feature>
<dbReference type="Gene3D" id="1.10.575.10">
    <property type="entry name" value="P1 Nuclease"/>
    <property type="match status" value="1"/>
</dbReference>
<name>A0A916YV97_9BACT</name>
<dbReference type="SUPFAM" id="SSF48537">
    <property type="entry name" value="Phospholipase C/P1 nuclease"/>
    <property type="match status" value="1"/>
</dbReference>
<dbReference type="GO" id="GO:0006308">
    <property type="term" value="P:DNA catabolic process"/>
    <property type="evidence" value="ECO:0007669"/>
    <property type="project" value="InterPro"/>
</dbReference>
<accession>A0A916YV97</accession>
<dbReference type="AlphaFoldDB" id="A0A916YV97"/>
<evidence type="ECO:0000256" key="2">
    <source>
        <dbReference type="ARBA" id="ARBA00022723"/>
    </source>
</evidence>
<keyword evidence="9" id="KW-1185">Reference proteome</keyword>
<evidence type="ECO:0000313" key="9">
    <source>
        <dbReference type="Proteomes" id="UP000609064"/>
    </source>
</evidence>